<dbReference type="GO" id="GO:0016491">
    <property type="term" value="F:oxidoreductase activity"/>
    <property type="evidence" value="ECO:0007669"/>
    <property type="project" value="UniProtKB-KW"/>
</dbReference>
<name>A0A9D2L282_9FIRM</name>
<evidence type="ECO:0000256" key="2">
    <source>
        <dbReference type="ARBA" id="ARBA00022723"/>
    </source>
</evidence>
<organism evidence="6 7">
    <name type="scientific">Candidatus Eisenbergiella merdipullorum</name>
    <dbReference type="NCBI Taxonomy" id="2838553"/>
    <lineage>
        <taxon>Bacteria</taxon>
        <taxon>Bacillati</taxon>
        <taxon>Bacillota</taxon>
        <taxon>Clostridia</taxon>
        <taxon>Lachnospirales</taxon>
        <taxon>Lachnospiraceae</taxon>
        <taxon>Eisenbergiella</taxon>
    </lineage>
</organism>
<evidence type="ECO:0000313" key="6">
    <source>
        <dbReference type="EMBL" id="HJA94171.1"/>
    </source>
</evidence>
<dbReference type="AlphaFoldDB" id="A0A9D2L282"/>
<reference evidence="6" key="1">
    <citation type="journal article" date="2021" name="PeerJ">
        <title>Extensive microbial diversity within the chicken gut microbiome revealed by metagenomics and culture.</title>
        <authorList>
            <person name="Gilroy R."/>
            <person name="Ravi A."/>
            <person name="Getino M."/>
            <person name="Pursley I."/>
            <person name="Horton D.L."/>
            <person name="Alikhan N.F."/>
            <person name="Baker D."/>
            <person name="Gharbi K."/>
            <person name="Hall N."/>
            <person name="Watson M."/>
            <person name="Adriaenssens E.M."/>
            <person name="Foster-Nyarko E."/>
            <person name="Jarju S."/>
            <person name="Secka A."/>
            <person name="Antonio M."/>
            <person name="Oren A."/>
            <person name="Chaudhuri R.R."/>
            <person name="La Ragione R."/>
            <person name="Hildebrand F."/>
            <person name="Pallen M.J."/>
        </authorList>
    </citation>
    <scope>NUCLEOTIDE SEQUENCE</scope>
    <source>
        <strain evidence="6">CHK179-7159</strain>
    </source>
</reference>
<dbReference type="PANTHER" id="PTHR43498:SF1">
    <property type="entry name" value="COB--COM HETERODISULFIDE REDUCTASE IRON-SULFUR SUBUNIT A"/>
    <property type="match status" value="1"/>
</dbReference>
<dbReference type="GO" id="GO:0046872">
    <property type="term" value="F:metal ion binding"/>
    <property type="evidence" value="ECO:0007669"/>
    <property type="project" value="UniProtKB-KW"/>
</dbReference>
<dbReference type="Gene3D" id="3.50.50.60">
    <property type="entry name" value="FAD/NAD(P)-binding domain"/>
    <property type="match status" value="1"/>
</dbReference>
<dbReference type="Pfam" id="PF12831">
    <property type="entry name" value="FAD_oxidored"/>
    <property type="match status" value="2"/>
</dbReference>
<dbReference type="SUPFAM" id="SSF51905">
    <property type="entry name" value="FAD/NAD(P)-binding domain"/>
    <property type="match status" value="1"/>
</dbReference>
<keyword evidence="1" id="KW-0004">4Fe-4S</keyword>
<keyword evidence="4" id="KW-0408">Iron</keyword>
<evidence type="ECO:0000313" key="7">
    <source>
        <dbReference type="Proteomes" id="UP000886858"/>
    </source>
</evidence>
<proteinExistence type="predicted"/>
<accession>A0A9D2L282</accession>
<dbReference type="GO" id="GO:0051539">
    <property type="term" value="F:4 iron, 4 sulfur cluster binding"/>
    <property type="evidence" value="ECO:0007669"/>
    <property type="project" value="UniProtKB-KW"/>
</dbReference>
<dbReference type="InterPro" id="IPR039650">
    <property type="entry name" value="HdrA-like"/>
</dbReference>
<dbReference type="Proteomes" id="UP000886858">
    <property type="component" value="Unassembled WGS sequence"/>
</dbReference>
<evidence type="ECO:0000256" key="4">
    <source>
        <dbReference type="ARBA" id="ARBA00023004"/>
    </source>
</evidence>
<keyword evidence="5" id="KW-0411">Iron-sulfur</keyword>
<keyword evidence="3" id="KW-0560">Oxidoreductase</keyword>
<keyword evidence="2" id="KW-0479">Metal-binding</keyword>
<evidence type="ECO:0000256" key="5">
    <source>
        <dbReference type="ARBA" id="ARBA00023014"/>
    </source>
</evidence>
<dbReference type="PANTHER" id="PTHR43498">
    <property type="entry name" value="FERREDOXIN:COB-COM HETERODISULFIDE REDUCTASE SUBUNIT A"/>
    <property type="match status" value="1"/>
</dbReference>
<evidence type="ECO:0000256" key="3">
    <source>
        <dbReference type="ARBA" id="ARBA00023002"/>
    </source>
</evidence>
<protein>
    <submittedName>
        <fullName evidence="6">FAD-dependent oxidoreductase</fullName>
    </submittedName>
</protein>
<comment type="caution">
    <text evidence="6">The sequence shown here is derived from an EMBL/GenBank/DDBJ whole genome shotgun (WGS) entry which is preliminary data.</text>
</comment>
<evidence type="ECO:0000256" key="1">
    <source>
        <dbReference type="ARBA" id="ARBA00022485"/>
    </source>
</evidence>
<reference evidence="6" key="2">
    <citation type="submission" date="2021-04" db="EMBL/GenBank/DDBJ databases">
        <authorList>
            <person name="Gilroy R."/>
        </authorList>
    </citation>
    <scope>NUCLEOTIDE SEQUENCE</scope>
    <source>
        <strain evidence="6">CHK179-7159</strain>
    </source>
</reference>
<dbReference type="EMBL" id="DWYY01000158">
    <property type="protein sequence ID" value="HJA94171.1"/>
    <property type="molecule type" value="Genomic_DNA"/>
</dbReference>
<gene>
    <name evidence="6" type="ORF">H9717_13855</name>
</gene>
<dbReference type="InterPro" id="IPR036188">
    <property type="entry name" value="FAD/NAD-bd_sf"/>
</dbReference>
<sequence length="894" mass="100346">MRKQYILEGGGLRQLALASRLRTEDGEENAVLLLAAETYLGGEICTPHRYCLTPEDIPQKDTPEGRLWEEWMSGQVWEAPGLLHPDRLKRRLEDWCDERGIRYFYQVRPICASVRSDGRLLVECCAKCGRVSFLTDVFYPVQKRVEKRNCFAMHLYRNEEAESTGEILYAQVPDTEGAAGDAFYPHAVKSVLDAFAVRKQEDSSLLAGRFAQDGFDRLVPVRSCLEDGMRDLQRVQETGRKEWCAPVSAAGKYDLIVVGGGTAGAMAALYAARNGCRVLLLEQNEVLGGTGTAGGVSAYWFGNRFKDVREVDERTGALEDRYGIPHPAGIWSGFDTFHPGIKACVLEEMNREAGVDIRTLATVYDVKKDEKQKVCGVLARLPEGCLEAEADCVIDATGDGDLAVLAGADYEYGSERDYVTYWASLAQYRTPGTYKNNFSSAVVLDDLQSFTDFIRIGRRRGDNIYDHGTYVALRESRHIRGRKTVTLRDVVTFRNWEDGIYTCFSNYDPKGKLSADMIYAGILPPQNCVQIPLGACLPVDVEGKEIEGLVVAGKAISCTRGAFPGIRMQADLMHQGAVLGLLAAEALRAGCSIGKLEPSVYQKRIRESTGDPLWLSAQKPQLQKAAEEVLTLRTHWIDMPFEECERRESGSLALICADAEEALPVLERRFAELEKKKANAPNGEEMRKITEQQACLAVYLLWHGSDLGTDILLEEMKRELAAQKGLPIRQGPTTCAQLLPDHGVMTEFTYRMNALAWSRKKEILSIFEEVFDRLLKEERDYRDIRKGIFHYVEAFSYAAERTGFSGFLPFLRRLYELPELKDAWAHPLDCDILTERLLILRMLLGRALARIAPEEGEALLNEMAACSNRTIALSAKKEKRLLKTGQRRICRKEW</sequence>